<reference evidence="2 3" key="1">
    <citation type="submission" date="2014-12" db="EMBL/GenBank/DDBJ databases">
        <title>Genome assembly of Enhygromyxa salina DSM 15201.</title>
        <authorList>
            <person name="Sharma G."/>
            <person name="Subramanian S."/>
        </authorList>
    </citation>
    <scope>NUCLEOTIDE SEQUENCE [LARGE SCALE GENOMIC DNA]</scope>
    <source>
        <strain evidence="2 3">DSM 15201</strain>
    </source>
</reference>
<evidence type="ECO:0000313" key="3">
    <source>
        <dbReference type="Proteomes" id="UP000031599"/>
    </source>
</evidence>
<dbReference type="EMBL" id="JMCC02000126">
    <property type="protein sequence ID" value="KIG12548.1"/>
    <property type="molecule type" value="Genomic_DNA"/>
</dbReference>
<evidence type="ECO:0008006" key="4">
    <source>
        <dbReference type="Google" id="ProtNLM"/>
    </source>
</evidence>
<gene>
    <name evidence="2" type="ORF">DB30_01258</name>
</gene>
<feature type="region of interest" description="Disordered" evidence="1">
    <location>
        <begin position="13"/>
        <end position="84"/>
    </location>
</feature>
<dbReference type="Proteomes" id="UP000031599">
    <property type="component" value="Unassembled WGS sequence"/>
</dbReference>
<evidence type="ECO:0000313" key="2">
    <source>
        <dbReference type="EMBL" id="KIG12548.1"/>
    </source>
</evidence>
<accession>A0A0C1ZN82</accession>
<proteinExistence type="predicted"/>
<organism evidence="2 3">
    <name type="scientific">Enhygromyxa salina</name>
    <dbReference type="NCBI Taxonomy" id="215803"/>
    <lineage>
        <taxon>Bacteria</taxon>
        <taxon>Pseudomonadati</taxon>
        <taxon>Myxococcota</taxon>
        <taxon>Polyangia</taxon>
        <taxon>Nannocystales</taxon>
        <taxon>Nannocystaceae</taxon>
        <taxon>Enhygromyxa</taxon>
    </lineage>
</organism>
<sequence length="181" mass="18320">MVVIVSGCMLDNPAFDESRQTAADEGDESGLTDPEAGDGVGETGTGDGDGDGGTGDGDGDTDTGDGDGDGDTGDGDADTGDGDPGVQCDGLGAEICGQTGGCALKIYTHLEYSNNNTVCLGETFFEGCVTVGECIVVEGPFWCNDELEEFIAVPEMGCQPNVVANLDLMICEPPGNTLEPC</sequence>
<dbReference type="AlphaFoldDB" id="A0A0C1ZN82"/>
<protein>
    <recommendedName>
        <fullName evidence="4">Endo-1,4-beta-xylanase A</fullName>
    </recommendedName>
</protein>
<comment type="caution">
    <text evidence="2">The sequence shown here is derived from an EMBL/GenBank/DDBJ whole genome shotgun (WGS) entry which is preliminary data.</text>
</comment>
<name>A0A0C1ZN82_9BACT</name>
<feature type="compositionally biased region" description="Gly residues" evidence="1">
    <location>
        <begin position="38"/>
        <end position="56"/>
    </location>
</feature>
<evidence type="ECO:0000256" key="1">
    <source>
        <dbReference type="SAM" id="MobiDB-lite"/>
    </source>
</evidence>
<feature type="compositionally biased region" description="Acidic residues" evidence="1">
    <location>
        <begin position="57"/>
        <end position="81"/>
    </location>
</feature>